<dbReference type="PROSITE" id="PS51318">
    <property type="entry name" value="TAT"/>
    <property type="match status" value="1"/>
</dbReference>
<organism evidence="2 3">
    <name type="scientific">Pacificispira spongiicola</name>
    <dbReference type="NCBI Taxonomy" id="2729598"/>
    <lineage>
        <taxon>Bacteria</taxon>
        <taxon>Pseudomonadati</taxon>
        <taxon>Pseudomonadota</taxon>
        <taxon>Alphaproteobacteria</taxon>
        <taxon>Rhodospirillales</taxon>
        <taxon>Rhodospirillaceae</taxon>
        <taxon>Pacificispira</taxon>
    </lineage>
</organism>
<dbReference type="SUPFAM" id="SSF53474">
    <property type="entry name" value="alpha/beta-Hydrolases"/>
    <property type="match status" value="1"/>
</dbReference>
<dbReference type="RefSeq" id="WP_169625826.1">
    <property type="nucleotide sequence ID" value="NZ_JABBNT010000004.1"/>
</dbReference>
<dbReference type="PANTHER" id="PTHR46623:SF6">
    <property type="entry name" value="ALPHA_BETA-HYDROLASES SUPERFAMILY PROTEIN"/>
    <property type="match status" value="1"/>
</dbReference>
<evidence type="ECO:0000313" key="3">
    <source>
        <dbReference type="Proteomes" id="UP000539372"/>
    </source>
</evidence>
<comment type="caution">
    <text evidence="2">The sequence shown here is derived from an EMBL/GenBank/DDBJ whole genome shotgun (WGS) entry which is preliminary data.</text>
</comment>
<dbReference type="Pfam" id="PF01738">
    <property type="entry name" value="DLH"/>
    <property type="match status" value="1"/>
</dbReference>
<evidence type="ECO:0000313" key="2">
    <source>
        <dbReference type="EMBL" id="NMM45424.1"/>
    </source>
</evidence>
<dbReference type="AlphaFoldDB" id="A0A7Y0E1A7"/>
<feature type="domain" description="Dienelactone hydrolase" evidence="1">
    <location>
        <begin position="54"/>
        <end position="259"/>
    </location>
</feature>
<dbReference type="InterPro" id="IPR029058">
    <property type="entry name" value="AB_hydrolase_fold"/>
</dbReference>
<accession>A0A7Y0E1A7</accession>
<keyword evidence="3" id="KW-1185">Reference proteome</keyword>
<dbReference type="InterPro" id="IPR051049">
    <property type="entry name" value="Dienelactone_hydrolase-like"/>
</dbReference>
<dbReference type="EMBL" id="JABBNT010000004">
    <property type="protein sequence ID" value="NMM45424.1"/>
    <property type="molecule type" value="Genomic_DNA"/>
</dbReference>
<dbReference type="InterPro" id="IPR006311">
    <property type="entry name" value="TAT_signal"/>
</dbReference>
<sequence length="263" mass="27337">MLARRTVIKSIGGAGAGLGVSPLAAVLADPKRAKAAADGLQTVGSTLSDGSKVRAALAMPAQTPAPAVMLIHEWWGLNDQIKAVAAEFAAQGHIALAIDLMGGEVATTPDGAKALTGKVGANPGKALETCSLWIDWLRGHDGSTGKIGTCGWCFGGGWSLNASLAEPVDATVIYYGRVDKSAAELASLKGPVLGHFATQDKFINTAMVDGFVTQMAEAGKSLTVYRYDADHAFANPTSARYDQEDAALSWERTTSFLSQSLKT</sequence>
<dbReference type="GO" id="GO:0016787">
    <property type="term" value="F:hydrolase activity"/>
    <property type="evidence" value="ECO:0007669"/>
    <property type="project" value="UniProtKB-KW"/>
</dbReference>
<keyword evidence="2" id="KW-0378">Hydrolase</keyword>
<dbReference type="Proteomes" id="UP000539372">
    <property type="component" value="Unassembled WGS sequence"/>
</dbReference>
<dbReference type="PANTHER" id="PTHR46623">
    <property type="entry name" value="CARBOXYMETHYLENEBUTENOLIDASE-RELATED"/>
    <property type="match status" value="1"/>
</dbReference>
<name>A0A7Y0E1A7_9PROT</name>
<protein>
    <submittedName>
        <fullName evidence="2">Dienelactone hydrolase family protein</fullName>
    </submittedName>
</protein>
<dbReference type="Gene3D" id="3.40.50.1820">
    <property type="entry name" value="alpha/beta hydrolase"/>
    <property type="match status" value="1"/>
</dbReference>
<proteinExistence type="predicted"/>
<evidence type="ECO:0000259" key="1">
    <source>
        <dbReference type="Pfam" id="PF01738"/>
    </source>
</evidence>
<gene>
    <name evidence="2" type="ORF">HH303_13100</name>
</gene>
<dbReference type="InterPro" id="IPR002925">
    <property type="entry name" value="Dienelactn_hydro"/>
</dbReference>
<reference evidence="2 3" key="1">
    <citation type="submission" date="2020-04" db="EMBL/GenBank/DDBJ databases">
        <title>Rhodospirillaceae bacterium KN72 isolated from deep sea.</title>
        <authorList>
            <person name="Zhang D.-C."/>
        </authorList>
    </citation>
    <scope>NUCLEOTIDE SEQUENCE [LARGE SCALE GENOMIC DNA]</scope>
    <source>
        <strain evidence="2 3">KN72</strain>
    </source>
</reference>